<protein>
    <submittedName>
        <fullName evidence="1">Uncharacterized protein</fullName>
    </submittedName>
</protein>
<reference evidence="1 2" key="1">
    <citation type="submission" date="2019-03" db="EMBL/GenBank/DDBJ databases">
        <title>Genomics of glacier-inhabiting Cryobacterium strains.</title>
        <authorList>
            <person name="Liu Q."/>
            <person name="Xin Y.-H."/>
        </authorList>
    </citation>
    <scope>NUCLEOTIDE SEQUENCE [LARGE SCALE GENOMIC DNA]</scope>
    <source>
        <strain evidence="1 2">TMT4-23</strain>
    </source>
</reference>
<gene>
    <name evidence="1" type="ORF">E3O65_00195</name>
</gene>
<name>A0ABY2JAU7_9MICO</name>
<dbReference type="RefSeq" id="WP_134361743.1">
    <property type="nucleotide sequence ID" value="NZ_SOGJ01000003.1"/>
</dbReference>
<evidence type="ECO:0000313" key="2">
    <source>
        <dbReference type="Proteomes" id="UP000298355"/>
    </source>
</evidence>
<accession>A0ABY2JAU7</accession>
<proteinExistence type="predicted"/>
<keyword evidence="2" id="KW-1185">Reference proteome</keyword>
<organism evidence="1 2">
    <name type="scientific">Cryobacterium breve</name>
    <dbReference type="NCBI Taxonomy" id="1259258"/>
    <lineage>
        <taxon>Bacteria</taxon>
        <taxon>Bacillati</taxon>
        <taxon>Actinomycetota</taxon>
        <taxon>Actinomycetes</taxon>
        <taxon>Micrococcales</taxon>
        <taxon>Microbacteriaceae</taxon>
        <taxon>Cryobacterium</taxon>
    </lineage>
</organism>
<dbReference type="Proteomes" id="UP000298355">
    <property type="component" value="Unassembled WGS sequence"/>
</dbReference>
<dbReference type="EMBL" id="SOGJ01000003">
    <property type="protein sequence ID" value="TFD01961.1"/>
    <property type="molecule type" value="Genomic_DNA"/>
</dbReference>
<evidence type="ECO:0000313" key="1">
    <source>
        <dbReference type="EMBL" id="TFD01961.1"/>
    </source>
</evidence>
<comment type="caution">
    <text evidence="1">The sequence shown here is derived from an EMBL/GenBank/DDBJ whole genome shotgun (WGS) entry which is preliminary data.</text>
</comment>
<sequence length="90" mass="10256">MPEVKVLLDYAEQGDQLDAAAVWELLRTEVMRERLEESRAGCEQTQPVGVCLGIGAAFAEFERELIHAILKPCELHGLYPLDSRWWWSLA</sequence>